<name>A0ABR1VJT2_9PEZI</name>
<dbReference type="SFLD" id="SFLDS00036">
    <property type="entry name" value="Aromatic_Prenyltransferase"/>
    <property type="match status" value="1"/>
</dbReference>
<dbReference type="CDD" id="cd13929">
    <property type="entry name" value="PT-DMATS_CymD"/>
    <property type="match status" value="1"/>
</dbReference>
<proteinExistence type="inferred from homology"/>
<dbReference type="GeneID" id="92049061"/>
<dbReference type="InterPro" id="IPR017795">
    <property type="entry name" value="ABBA_NscD-like"/>
</dbReference>
<dbReference type="RefSeq" id="XP_066665291.1">
    <property type="nucleotide sequence ID" value="XM_066816001.1"/>
</dbReference>
<comment type="similarity">
    <text evidence="1">Belongs to the tryptophan dimethylallyltransferase family.</text>
</comment>
<dbReference type="SFLD" id="SFLDG01162">
    <property type="entry name" value="I"/>
    <property type="match status" value="1"/>
</dbReference>
<dbReference type="InterPro" id="IPR033964">
    <property type="entry name" value="ABBA"/>
</dbReference>
<dbReference type="Pfam" id="PF11991">
    <property type="entry name" value="Trp_DMAT"/>
    <property type="match status" value="1"/>
</dbReference>
<dbReference type="NCBIfam" id="TIGR03429">
    <property type="entry name" value="arom_pren_DMATS"/>
    <property type="match status" value="1"/>
</dbReference>
<dbReference type="InterPro" id="IPR012148">
    <property type="entry name" value="ABBA_DMATS-like"/>
</dbReference>
<evidence type="ECO:0000313" key="3">
    <source>
        <dbReference type="EMBL" id="KAK8071483.1"/>
    </source>
</evidence>
<reference evidence="3 4" key="1">
    <citation type="submission" date="2023-01" db="EMBL/GenBank/DDBJ databases">
        <title>Analysis of 21 Apiospora genomes using comparative genomics revels a genus with tremendous synthesis potential of carbohydrate active enzymes and secondary metabolites.</title>
        <authorList>
            <person name="Sorensen T."/>
        </authorList>
    </citation>
    <scope>NUCLEOTIDE SEQUENCE [LARGE SCALE GENOMIC DNA]</scope>
    <source>
        <strain evidence="3 4">CBS 114990</strain>
    </source>
</reference>
<evidence type="ECO:0000313" key="4">
    <source>
        <dbReference type="Proteomes" id="UP001433268"/>
    </source>
</evidence>
<dbReference type="Proteomes" id="UP001433268">
    <property type="component" value="Unassembled WGS sequence"/>
</dbReference>
<keyword evidence="2" id="KW-0808">Transferase</keyword>
<comment type="caution">
    <text evidence="3">The sequence shown here is derived from an EMBL/GenBank/DDBJ whole genome shotgun (WGS) entry which is preliminary data.</text>
</comment>
<keyword evidence="4" id="KW-1185">Reference proteome</keyword>
<gene>
    <name evidence="3" type="ORF">PG997_011686</name>
</gene>
<dbReference type="PIRSF" id="PIRSF000509">
    <property type="entry name" value="Trp_DMAT"/>
    <property type="match status" value="1"/>
</dbReference>
<dbReference type="EMBL" id="JAQQWN010000008">
    <property type="protein sequence ID" value="KAK8071483.1"/>
    <property type="molecule type" value="Genomic_DNA"/>
</dbReference>
<evidence type="ECO:0000256" key="2">
    <source>
        <dbReference type="ARBA" id="ARBA00022679"/>
    </source>
</evidence>
<sequence>MALWKTVEDFRATHSALDAVNNDIACDREDREYWWTTLSPSLAALLERCAYSAQDQQYYLRFFHAHIAPALGPRPRYGKPFYSSGLTHDNTPMEFSQNWKENSPDQQLVRFTIEPVARASGSASDPFNQKTGRDVLSRIAQEFPGIDLKRFDHFFQETFVPYEASDEIAAKLLPGQARARVLLAFDLDHGQGLAAKAYFVPQLKATHTGVSQKQVVFDALRKYQTSAGSYEPSVAALESYLGSLEADGKADPEPFLVAIDCDDKPRSRLKVYLNRTSVDTLAKARDMFCLGGRLAGPKMDECMKQIDEWWCHVFDVSVADGADKEVLPANPGCVFALEMFPSAEGSEEPDMEVKLHIPAWLIGKTDAELGEMLSRWFRNHGHEKFSARYLQDLEYAFPKNNLTGTAGTHTWISLTWTPKTGLYMTMYYTPRPSEMNGRWS</sequence>
<evidence type="ECO:0000256" key="1">
    <source>
        <dbReference type="ARBA" id="ARBA00010209"/>
    </source>
</evidence>
<protein>
    <submittedName>
        <fullName evidence="3">Aromatic prenyltransferase</fullName>
    </submittedName>
</protein>
<dbReference type="PANTHER" id="PTHR40627:SF4">
    <property type="entry name" value="PRENYLTRANSFERASE ASQH1-RELATED"/>
    <property type="match status" value="1"/>
</dbReference>
<organism evidence="3 4">
    <name type="scientific">Apiospora hydei</name>
    <dbReference type="NCBI Taxonomy" id="1337664"/>
    <lineage>
        <taxon>Eukaryota</taxon>
        <taxon>Fungi</taxon>
        <taxon>Dikarya</taxon>
        <taxon>Ascomycota</taxon>
        <taxon>Pezizomycotina</taxon>
        <taxon>Sordariomycetes</taxon>
        <taxon>Xylariomycetidae</taxon>
        <taxon>Amphisphaeriales</taxon>
        <taxon>Apiosporaceae</taxon>
        <taxon>Apiospora</taxon>
    </lineage>
</organism>
<dbReference type="PANTHER" id="PTHR40627">
    <property type="entry name" value="INDOLE PRENYLTRANSFERASE TDIB-RELATED"/>
    <property type="match status" value="1"/>
</dbReference>
<accession>A0ABR1VJT2</accession>